<dbReference type="GeneID" id="63747919"/>
<gene>
    <name evidence="2" type="ORF">ASPWEDRAFT_185257</name>
</gene>
<dbReference type="STRING" id="1073089.A0A1L9RCW8"/>
<dbReference type="RefSeq" id="XP_040686456.1">
    <property type="nucleotide sequence ID" value="XM_040832071.1"/>
</dbReference>
<dbReference type="AlphaFoldDB" id="A0A1L9RCW8"/>
<dbReference type="Proteomes" id="UP000184383">
    <property type="component" value="Unassembled WGS sequence"/>
</dbReference>
<reference evidence="3" key="1">
    <citation type="journal article" date="2017" name="Genome Biol.">
        <title>Comparative genomics reveals high biological diversity and specific adaptations in the industrially and medically important fungal genus Aspergillus.</title>
        <authorList>
            <person name="de Vries R.P."/>
            <person name="Riley R."/>
            <person name="Wiebenga A."/>
            <person name="Aguilar-Osorio G."/>
            <person name="Amillis S."/>
            <person name="Uchima C.A."/>
            <person name="Anderluh G."/>
            <person name="Asadollahi M."/>
            <person name="Askin M."/>
            <person name="Barry K."/>
            <person name="Battaglia E."/>
            <person name="Bayram O."/>
            <person name="Benocci T."/>
            <person name="Braus-Stromeyer S.A."/>
            <person name="Caldana C."/>
            <person name="Canovas D."/>
            <person name="Cerqueira G.C."/>
            <person name="Chen F."/>
            <person name="Chen W."/>
            <person name="Choi C."/>
            <person name="Clum A."/>
            <person name="Dos Santos R.A."/>
            <person name="Damasio A.R."/>
            <person name="Diallinas G."/>
            <person name="Emri T."/>
            <person name="Fekete E."/>
            <person name="Flipphi M."/>
            <person name="Freyberg S."/>
            <person name="Gallo A."/>
            <person name="Gournas C."/>
            <person name="Habgood R."/>
            <person name="Hainaut M."/>
            <person name="Harispe M.L."/>
            <person name="Henrissat B."/>
            <person name="Hilden K.S."/>
            <person name="Hope R."/>
            <person name="Hossain A."/>
            <person name="Karabika E."/>
            <person name="Karaffa L."/>
            <person name="Karanyi Z."/>
            <person name="Krasevec N."/>
            <person name="Kuo A."/>
            <person name="Kusch H."/>
            <person name="LaButti K."/>
            <person name="Lagendijk E.L."/>
            <person name="Lapidus A."/>
            <person name="Levasseur A."/>
            <person name="Lindquist E."/>
            <person name="Lipzen A."/>
            <person name="Logrieco A.F."/>
            <person name="MacCabe A."/>
            <person name="Maekelae M.R."/>
            <person name="Malavazi I."/>
            <person name="Melin P."/>
            <person name="Meyer V."/>
            <person name="Mielnichuk N."/>
            <person name="Miskei M."/>
            <person name="Molnar A.P."/>
            <person name="Mule G."/>
            <person name="Ngan C.Y."/>
            <person name="Orejas M."/>
            <person name="Orosz E."/>
            <person name="Ouedraogo J.P."/>
            <person name="Overkamp K.M."/>
            <person name="Park H.-S."/>
            <person name="Perrone G."/>
            <person name="Piumi F."/>
            <person name="Punt P.J."/>
            <person name="Ram A.F."/>
            <person name="Ramon A."/>
            <person name="Rauscher S."/>
            <person name="Record E."/>
            <person name="Riano-Pachon D.M."/>
            <person name="Robert V."/>
            <person name="Roehrig J."/>
            <person name="Ruller R."/>
            <person name="Salamov A."/>
            <person name="Salih N.S."/>
            <person name="Samson R.A."/>
            <person name="Sandor E."/>
            <person name="Sanguinetti M."/>
            <person name="Schuetze T."/>
            <person name="Sepcic K."/>
            <person name="Shelest E."/>
            <person name="Sherlock G."/>
            <person name="Sophianopoulou V."/>
            <person name="Squina F.M."/>
            <person name="Sun H."/>
            <person name="Susca A."/>
            <person name="Todd R.B."/>
            <person name="Tsang A."/>
            <person name="Unkles S.E."/>
            <person name="van de Wiele N."/>
            <person name="van Rossen-Uffink D."/>
            <person name="Oliveira J.V."/>
            <person name="Vesth T.C."/>
            <person name="Visser J."/>
            <person name="Yu J.-H."/>
            <person name="Zhou M."/>
            <person name="Andersen M.R."/>
            <person name="Archer D.B."/>
            <person name="Baker S.E."/>
            <person name="Benoit I."/>
            <person name="Brakhage A.A."/>
            <person name="Braus G.H."/>
            <person name="Fischer R."/>
            <person name="Frisvad J.C."/>
            <person name="Goldman G.H."/>
            <person name="Houbraken J."/>
            <person name="Oakley B."/>
            <person name="Pocsi I."/>
            <person name="Scazzocchio C."/>
            <person name="Seiboth B."/>
            <person name="vanKuyk P.A."/>
            <person name="Wortman J."/>
            <person name="Dyer P.S."/>
            <person name="Grigoriev I.V."/>
        </authorList>
    </citation>
    <scope>NUCLEOTIDE SEQUENCE [LARGE SCALE GENOMIC DNA]</scope>
    <source>
        <strain evidence="3">DTO 134E9</strain>
    </source>
</reference>
<feature type="compositionally biased region" description="Low complexity" evidence="1">
    <location>
        <begin position="88"/>
        <end position="98"/>
    </location>
</feature>
<dbReference type="EMBL" id="KV878214">
    <property type="protein sequence ID" value="OJJ32779.1"/>
    <property type="molecule type" value="Genomic_DNA"/>
</dbReference>
<dbReference type="VEuPathDB" id="FungiDB:ASPWEDRAFT_185257"/>
<feature type="compositionally biased region" description="Basic and acidic residues" evidence="1">
    <location>
        <begin position="110"/>
        <end position="122"/>
    </location>
</feature>
<accession>A0A1L9RCW8</accession>
<sequence length="185" mass="20335">MRICNQSTLAGALAASHAAAVTQISDSDMTDLLKKGGVELADRLRRMVRKSMVSRLAYNYSSDGERVIIIHSKDETTCGHHLGPLFPPTATTTTSPGPISKTPSTQPRSKPGDAKDPNGVRSNDHHKVYVAWSNHAHFDTSNTGWNDPASRSLDRAFRSQYWWHYRLYVRPDNSTDAGKALGSAD</sequence>
<protein>
    <submittedName>
        <fullName evidence="2">Uncharacterized protein</fullName>
    </submittedName>
</protein>
<evidence type="ECO:0000313" key="3">
    <source>
        <dbReference type="Proteomes" id="UP000184383"/>
    </source>
</evidence>
<evidence type="ECO:0000256" key="1">
    <source>
        <dbReference type="SAM" id="MobiDB-lite"/>
    </source>
</evidence>
<name>A0A1L9RCW8_ASPWE</name>
<organism evidence="2 3">
    <name type="scientific">Aspergillus wentii DTO 134E9</name>
    <dbReference type="NCBI Taxonomy" id="1073089"/>
    <lineage>
        <taxon>Eukaryota</taxon>
        <taxon>Fungi</taxon>
        <taxon>Dikarya</taxon>
        <taxon>Ascomycota</taxon>
        <taxon>Pezizomycotina</taxon>
        <taxon>Eurotiomycetes</taxon>
        <taxon>Eurotiomycetidae</taxon>
        <taxon>Eurotiales</taxon>
        <taxon>Aspergillaceae</taxon>
        <taxon>Aspergillus</taxon>
        <taxon>Aspergillus subgen. Cremei</taxon>
    </lineage>
</organism>
<dbReference type="OrthoDB" id="10255963at2759"/>
<proteinExistence type="predicted"/>
<feature type="region of interest" description="Disordered" evidence="1">
    <location>
        <begin position="80"/>
        <end position="122"/>
    </location>
</feature>
<evidence type="ECO:0000313" key="2">
    <source>
        <dbReference type="EMBL" id="OJJ32779.1"/>
    </source>
</evidence>
<keyword evidence="3" id="KW-1185">Reference proteome</keyword>